<proteinExistence type="predicted"/>
<evidence type="ECO:0000313" key="2">
    <source>
        <dbReference type="Proteomes" id="UP000220752"/>
    </source>
</evidence>
<sequence>MIHWVLLCAKTVGCYYFGVCVLQKFQQSGLEFEKSDPQIASWYELAQLRFTTSKNFVQKITVRFKLNWMQAV</sequence>
<accession>A0A2A6ZCD1</accession>
<name>A0A2A6ZCD1_9FIRM</name>
<dbReference type="EMBL" id="NMTQ01000021">
    <property type="protein sequence ID" value="PDX58994.1"/>
    <property type="molecule type" value="Genomic_DNA"/>
</dbReference>
<evidence type="ECO:0000313" key="1">
    <source>
        <dbReference type="EMBL" id="PDX58994.1"/>
    </source>
</evidence>
<reference evidence="1 2" key="1">
    <citation type="journal article" date="2017" name="Front. Microbiol.">
        <title>New Insights into the Diversity of the Genus Faecalibacterium.</title>
        <authorList>
            <person name="Benevides L."/>
            <person name="Burman S."/>
            <person name="Martin R."/>
            <person name="Robert V."/>
            <person name="Thomas M."/>
            <person name="Miquel S."/>
            <person name="Chain F."/>
            <person name="Sokol H."/>
            <person name="Bermudez-Humaran L.G."/>
            <person name="Morrison M."/>
            <person name="Langella P."/>
            <person name="Azevedo V.A."/>
            <person name="Chatel J.M."/>
            <person name="Soares S."/>
        </authorList>
    </citation>
    <scope>NUCLEOTIDE SEQUENCE [LARGE SCALE GENOMIC DNA]</scope>
    <source>
        <strain evidence="2">CNCM I-4540</strain>
    </source>
</reference>
<keyword evidence="2" id="KW-1185">Reference proteome</keyword>
<comment type="caution">
    <text evidence="1">The sequence shown here is derived from an EMBL/GenBank/DDBJ whole genome shotgun (WGS) entry which is preliminary data.</text>
</comment>
<protein>
    <submittedName>
        <fullName evidence="1">Uncharacterized protein</fullName>
    </submittedName>
</protein>
<dbReference type="AlphaFoldDB" id="A0A2A6ZCD1"/>
<organism evidence="1 2">
    <name type="scientific">Faecalibacterium langellae</name>
    <dbReference type="NCBI Taxonomy" id="3435293"/>
    <lineage>
        <taxon>Bacteria</taxon>
        <taxon>Bacillati</taxon>
        <taxon>Bacillota</taxon>
        <taxon>Clostridia</taxon>
        <taxon>Eubacteriales</taxon>
        <taxon>Oscillospiraceae</taxon>
        <taxon>Faecalibacterium</taxon>
    </lineage>
</organism>
<dbReference type="Proteomes" id="UP000220752">
    <property type="component" value="Unassembled WGS sequence"/>
</dbReference>
<gene>
    <name evidence="1" type="ORF">CGS46_05765</name>
</gene>